<dbReference type="NCBIfam" id="TIGR00096">
    <property type="entry name" value="16S rRNA (cytidine(1402)-2'-O)-methyltransferase"/>
    <property type="match status" value="1"/>
</dbReference>
<dbReference type="SUPFAM" id="SSF53790">
    <property type="entry name" value="Tetrapyrrole methylase"/>
    <property type="match status" value="1"/>
</dbReference>
<keyword evidence="2 6" id="KW-0698">rRNA processing</keyword>
<evidence type="ECO:0000256" key="1">
    <source>
        <dbReference type="ARBA" id="ARBA00022490"/>
    </source>
</evidence>
<dbReference type="EMBL" id="MEVF01000045">
    <property type="protein sequence ID" value="OGC48178.1"/>
    <property type="molecule type" value="Genomic_DNA"/>
</dbReference>
<evidence type="ECO:0000256" key="3">
    <source>
        <dbReference type="ARBA" id="ARBA00022603"/>
    </source>
</evidence>
<dbReference type="AlphaFoldDB" id="A0A1F4UTA4"/>
<dbReference type="FunFam" id="3.30.950.10:FF:000002">
    <property type="entry name" value="Ribosomal RNA small subunit methyltransferase I"/>
    <property type="match status" value="1"/>
</dbReference>
<keyword evidence="5 6" id="KW-0949">S-adenosyl-L-methionine</keyword>
<accession>A0A1F4UTA4</accession>
<dbReference type="Proteomes" id="UP000177458">
    <property type="component" value="Unassembled WGS sequence"/>
</dbReference>
<dbReference type="GO" id="GO:0070677">
    <property type="term" value="F:rRNA (cytosine-2'-O-)-methyltransferase activity"/>
    <property type="evidence" value="ECO:0007669"/>
    <property type="project" value="UniProtKB-UniRule"/>
</dbReference>
<organism evidence="8 9">
    <name type="scientific">candidate division WWE3 bacterium RIFCSPLOWO2_01_FULL_37_15</name>
    <dbReference type="NCBI Taxonomy" id="1802622"/>
    <lineage>
        <taxon>Bacteria</taxon>
        <taxon>Katanobacteria</taxon>
    </lineage>
</organism>
<gene>
    <name evidence="6" type="primary">rsmI</name>
    <name evidence="8" type="ORF">A3A69_01310</name>
</gene>
<feature type="domain" description="Tetrapyrrole methylase" evidence="7">
    <location>
        <begin position="6"/>
        <end position="204"/>
    </location>
</feature>
<dbReference type="CDD" id="cd11648">
    <property type="entry name" value="RsmI"/>
    <property type="match status" value="1"/>
</dbReference>
<dbReference type="EC" id="2.1.1.198" evidence="6"/>
<comment type="similarity">
    <text evidence="6">Belongs to the methyltransferase superfamily. RsmI family.</text>
</comment>
<protein>
    <recommendedName>
        <fullName evidence="6">Ribosomal RNA small subunit methyltransferase I</fullName>
        <ecNumber evidence="6">2.1.1.198</ecNumber>
    </recommendedName>
    <alternativeName>
        <fullName evidence="6">16S rRNA 2'-O-ribose C1402 methyltransferase</fullName>
    </alternativeName>
    <alternativeName>
        <fullName evidence="6">rRNA (cytidine-2'-O-)-methyltransferase RsmI</fullName>
    </alternativeName>
</protein>
<dbReference type="InterPro" id="IPR014777">
    <property type="entry name" value="4pyrrole_Mease_sub1"/>
</dbReference>
<comment type="caution">
    <text evidence="8">The sequence shown here is derived from an EMBL/GenBank/DDBJ whole genome shotgun (WGS) entry which is preliminary data.</text>
</comment>
<dbReference type="InterPro" id="IPR008189">
    <property type="entry name" value="rRNA_ssu_MeTfrase_I"/>
</dbReference>
<dbReference type="PIRSF" id="PIRSF005917">
    <property type="entry name" value="MTase_YraL"/>
    <property type="match status" value="1"/>
</dbReference>
<comment type="catalytic activity">
    <reaction evidence="6">
        <text>cytidine(1402) in 16S rRNA + S-adenosyl-L-methionine = 2'-O-methylcytidine(1402) in 16S rRNA + S-adenosyl-L-homocysteine + H(+)</text>
        <dbReference type="Rhea" id="RHEA:42924"/>
        <dbReference type="Rhea" id="RHEA-COMP:10285"/>
        <dbReference type="Rhea" id="RHEA-COMP:10286"/>
        <dbReference type="ChEBI" id="CHEBI:15378"/>
        <dbReference type="ChEBI" id="CHEBI:57856"/>
        <dbReference type="ChEBI" id="CHEBI:59789"/>
        <dbReference type="ChEBI" id="CHEBI:74495"/>
        <dbReference type="ChEBI" id="CHEBI:82748"/>
        <dbReference type="EC" id="2.1.1.198"/>
    </reaction>
</comment>
<dbReference type="GO" id="GO:0005737">
    <property type="term" value="C:cytoplasm"/>
    <property type="evidence" value="ECO:0007669"/>
    <property type="project" value="UniProtKB-SubCell"/>
</dbReference>
<comment type="subcellular location">
    <subcellularLocation>
        <location evidence="6">Cytoplasm</location>
    </subcellularLocation>
</comment>
<evidence type="ECO:0000256" key="6">
    <source>
        <dbReference type="HAMAP-Rule" id="MF_01877"/>
    </source>
</evidence>
<sequence>MATGSLYIIAGPIGNLEDITLRALNVLKTLDYLLSEDTRETDKILSKFNLKVPQISYRDQIHTKIYPKVVEMLENGKNVGLMTDSGTPLISDPGYKLVSELRNLGFNIISIPGPSSVIAALSVSGLPTDKFSFLGFLPKKENQRKKILINYGAMDTTLTIFESPYRIIRLISEIKETLGNRRICIIKDLTKLFENVITGKINDIDKEINNLPQKGEYIILIAKEGV</sequence>
<dbReference type="HAMAP" id="MF_01877">
    <property type="entry name" value="16SrRNA_methyltr_I"/>
    <property type="match status" value="1"/>
</dbReference>
<dbReference type="InterPro" id="IPR014776">
    <property type="entry name" value="4pyrrole_Mease_sub2"/>
</dbReference>
<dbReference type="PANTHER" id="PTHR46111">
    <property type="entry name" value="RIBOSOMAL RNA SMALL SUBUNIT METHYLTRANSFERASE I"/>
    <property type="match status" value="1"/>
</dbReference>
<dbReference type="Pfam" id="PF00590">
    <property type="entry name" value="TP_methylase"/>
    <property type="match status" value="1"/>
</dbReference>
<keyword evidence="4 6" id="KW-0808">Transferase</keyword>
<proteinExistence type="inferred from homology"/>
<dbReference type="InterPro" id="IPR035996">
    <property type="entry name" value="4pyrrol_Methylase_sf"/>
</dbReference>
<evidence type="ECO:0000256" key="4">
    <source>
        <dbReference type="ARBA" id="ARBA00022679"/>
    </source>
</evidence>
<evidence type="ECO:0000256" key="2">
    <source>
        <dbReference type="ARBA" id="ARBA00022552"/>
    </source>
</evidence>
<evidence type="ECO:0000259" key="7">
    <source>
        <dbReference type="Pfam" id="PF00590"/>
    </source>
</evidence>
<dbReference type="InterPro" id="IPR000878">
    <property type="entry name" value="4pyrrol_Mease"/>
</dbReference>
<evidence type="ECO:0000313" key="9">
    <source>
        <dbReference type="Proteomes" id="UP000177458"/>
    </source>
</evidence>
<comment type="function">
    <text evidence="6">Catalyzes the 2'-O-methylation of the ribose of cytidine 1402 (C1402) in 16S rRNA.</text>
</comment>
<dbReference type="Gene3D" id="3.30.950.10">
    <property type="entry name" value="Methyltransferase, Cobalt-precorrin-4 Transmethylase, Domain 2"/>
    <property type="match status" value="1"/>
</dbReference>
<name>A0A1F4UTA4_UNCKA</name>
<evidence type="ECO:0000256" key="5">
    <source>
        <dbReference type="ARBA" id="ARBA00022691"/>
    </source>
</evidence>
<reference evidence="8 9" key="1">
    <citation type="journal article" date="2016" name="Nat. Commun.">
        <title>Thousands of microbial genomes shed light on interconnected biogeochemical processes in an aquifer system.</title>
        <authorList>
            <person name="Anantharaman K."/>
            <person name="Brown C.T."/>
            <person name="Hug L.A."/>
            <person name="Sharon I."/>
            <person name="Castelle C.J."/>
            <person name="Probst A.J."/>
            <person name="Thomas B.C."/>
            <person name="Singh A."/>
            <person name="Wilkins M.J."/>
            <person name="Karaoz U."/>
            <person name="Brodie E.L."/>
            <person name="Williams K.H."/>
            <person name="Hubbard S.S."/>
            <person name="Banfield J.F."/>
        </authorList>
    </citation>
    <scope>NUCLEOTIDE SEQUENCE [LARGE SCALE GENOMIC DNA]</scope>
</reference>
<keyword evidence="1 6" id="KW-0963">Cytoplasm</keyword>
<dbReference type="Gene3D" id="3.40.1010.10">
    <property type="entry name" value="Cobalt-precorrin-4 Transmethylase, Domain 1"/>
    <property type="match status" value="1"/>
</dbReference>
<evidence type="ECO:0000313" key="8">
    <source>
        <dbReference type="EMBL" id="OGC48178.1"/>
    </source>
</evidence>
<keyword evidence="3 6" id="KW-0489">Methyltransferase</keyword>
<dbReference type="PANTHER" id="PTHR46111:SF1">
    <property type="entry name" value="RIBOSOMAL RNA SMALL SUBUNIT METHYLTRANSFERASE I"/>
    <property type="match status" value="1"/>
</dbReference>